<evidence type="ECO:0000313" key="5">
    <source>
        <dbReference type="EMBL" id="GES38777.1"/>
    </source>
</evidence>
<sequence>MAAMTDAAAHPPRSSDRPVALVTGPTSGLGTSFARLLASQGHDLVLVARDEDRLRALATELETEHGAGTELIVADLATGKGRMMVAARLARGIDVLVNNAGFATPGVFWDTEPELLQAQLAVNVTAVMELTHAALPPMRAAGRGTIINVASVSGLLSGPESAYGAGKAWVVKFSEGLAHQLTGSGVHVQALCPGYMKTEFHSRAGQDASGVPGALWSDPDEVARTGLQDAQKGWAVSVPGWRYKLYTTIDRLKPRRLVWRC</sequence>
<dbReference type="PIRSF" id="PIRSF000126">
    <property type="entry name" value="11-beta-HSD1"/>
    <property type="match status" value="1"/>
</dbReference>
<proteinExistence type="inferred from homology"/>
<reference evidence="5 6" key="1">
    <citation type="journal article" date="2018" name="Biodegradation">
        <title>1,4-Dioxane degradation characteristics of Rhodococcus aetherivorans JCM 14343.</title>
        <authorList>
            <person name="Inoue D."/>
            <person name="Tsunoda T."/>
            <person name="Yamamoto N."/>
            <person name="Ike M."/>
            <person name="Sei K."/>
        </authorList>
    </citation>
    <scope>NUCLEOTIDE SEQUENCE [LARGE SCALE GENOMIC DNA]</scope>
    <source>
        <strain evidence="5 6">JCM 14343</strain>
    </source>
</reference>
<accession>A0ABQ0YQA7</accession>
<dbReference type="Proteomes" id="UP000325466">
    <property type="component" value="Unassembled WGS sequence"/>
</dbReference>
<dbReference type="InterPro" id="IPR051019">
    <property type="entry name" value="VLCFA-Steroid_DH"/>
</dbReference>
<evidence type="ECO:0000313" key="6">
    <source>
        <dbReference type="Proteomes" id="UP000325466"/>
    </source>
</evidence>
<dbReference type="SUPFAM" id="SSF51735">
    <property type="entry name" value="NAD(P)-binding Rossmann-fold domains"/>
    <property type="match status" value="1"/>
</dbReference>
<dbReference type="PANTHER" id="PTHR43899">
    <property type="entry name" value="RH59310P"/>
    <property type="match status" value="1"/>
</dbReference>
<feature type="region of interest" description="Disordered" evidence="4">
    <location>
        <begin position="1"/>
        <end position="22"/>
    </location>
</feature>
<organism evidence="5 6">
    <name type="scientific">Rhodococcus aetherivorans</name>
    <dbReference type="NCBI Taxonomy" id="191292"/>
    <lineage>
        <taxon>Bacteria</taxon>
        <taxon>Bacillati</taxon>
        <taxon>Actinomycetota</taxon>
        <taxon>Actinomycetes</taxon>
        <taxon>Mycobacteriales</taxon>
        <taxon>Nocardiaceae</taxon>
        <taxon>Rhodococcus</taxon>
    </lineage>
</organism>
<keyword evidence="6" id="KW-1185">Reference proteome</keyword>
<dbReference type="Gene3D" id="3.40.50.720">
    <property type="entry name" value="NAD(P)-binding Rossmann-like Domain"/>
    <property type="match status" value="1"/>
</dbReference>
<dbReference type="Pfam" id="PF00106">
    <property type="entry name" value="adh_short"/>
    <property type="match status" value="1"/>
</dbReference>
<evidence type="ECO:0000256" key="3">
    <source>
        <dbReference type="RuleBase" id="RU000363"/>
    </source>
</evidence>
<dbReference type="PRINTS" id="PR00081">
    <property type="entry name" value="GDHRDH"/>
</dbReference>
<dbReference type="InterPro" id="IPR036291">
    <property type="entry name" value="NAD(P)-bd_dom_sf"/>
</dbReference>
<gene>
    <name evidence="5" type="ORF">RAJCM14343_4043</name>
</gene>
<evidence type="ECO:0000256" key="2">
    <source>
        <dbReference type="ARBA" id="ARBA00023002"/>
    </source>
</evidence>
<comment type="caution">
    <text evidence="5">The sequence shown here is derived from an EMBL/GenBank/DDBJ whole genome shotgun (WGS) entry which is preliminary data.</text>
</comment>
<evidence type="ECO:0000256" key="1">
    <source>
        <dbReference type="ARBA" id="ARBA00006484"/>
    </source>
</evidence>
<dbReference type="PRINTS" id="PR00080">
    <property type="entry name" value="SDRFAMILY"/>
</dbReference>
<keyword evidence="2" id="KW-0560">Oxidoreductase</keyword>
<name>A0ABQ0YQA7_9NOCA</name>
<comment type="similarity">
    <text evidence="1 3">Belongs to the short-chain dehydrogenases/reductases (SDR) family.</text>
</comment>
<evidence type="ECO:0000256" key="4">
    <source>
        <dbReference type="SAM" id="MobiDB-lite"/>
    </source>
</evidence>
<dbReference type="InterPro" id="IPR002347">
    <property type="entry name" value="SDR_fam"/>
</dbReference>
<dbReference type="PANTHER" id="PTHR43899:SF13">
    <property type="entry name" value="RH59310P"/>
    <property type="match status" value="1"/>
</dbReference>
<dbReference type="CDD" id="cd05233">
    <property type="entry name" value="SDR_c"/>
    <property type="match status" value="1"/>
</dbReference>
<protein>
    <submittedName>
        <fullName evidence="5">Probable short-chain dehydrogenase</fullName>
    </submittedName>
</protein>
<dbReference type="EMBL" id="BLAH01000100">
    <property type="protein sequence ID" value="GES38777.1"/>
    <property type="molecule type" value="Genomic_DNA"/>
</dbReference>